<evidence type="ECO:0000256" key="4">
    <source>
        <dbReference type="ARBA" id="ARBA00022598"/>
    </source>
</evidence>
<evidence type="ECO:0000256" key="10">
    <source>
        <dbReference type="SAM" id="MobiDB-lite"/>
    </source>
</evidence>
<keyword evidence="7" id="KW-0067">ATP-binding</keyword>
<dbReference type="PANTHER" id="PTHR11164:SF0">
    <property type="entry name" value="GLUTAMATE--CYSTEINE LIGASE CATALYTIC SUBUNIT"/>
    <property type="match status" value="1"/>
</dbReference>
<evidence type="ECO:0000313" key="11">
    <source>
        <dbReference type="EMBL" id="KAL3113403.1"/>
    </source>
</evidence>
<dbReference type="FunFam" id="3.30.590.50:FF:000002">
    <property type="entry name" value="Glutamate--cysteine ligase catalytic subunit"/>
    <property type="match status" value="1"/>
</dbReference>
<protein>
    <recommendedName>
        <fullName evidence="3">glutamate--cysteine ligase</fullName>
        <ecNumber evidence="3">6.3.2.2</ecNumber>
    </recommendedName>
    <alternativeName>
        <fullName evidence="9">Gamma-ECS</fullName>
    </alternativeName>
    <alternativeName>
        <fullName evidence="8">Gamma-glutamylcysteine synthetase</fullName>
    </alternativeName>
</protein>
<dbReference type="Pfam" id="PF03074">
    <property type="entry name" value="GCS"/>
    <property type="match status" value="1"/>
</dbReference>
<comment type="caution">
    <text evidence="11">The sequence shown here is derived from an EMBL/GenBank/DDBJ whole genome shotgun (WGS) entry which is preliminary data.</text>
</comment>
<keyword evidence="4" id="KW-0436">Ligase</keyword>
<dbReference type="EMBL" id="JBICBT010000448">
    <property type="protein sequence ID" value="KAL3113403.1"/>
    <property type="molecule type" value="Genomic_DNA"/>
</dbReference>
<dbReference type="PANTHER" id="PTHR11164">
    <property type="entry name" value="GLUTAMATE CYSTEINE LIGASE"/>
    <property type="match status" value="1"/>
</dbReference>
<dbReference type="Gene3D" id="3.30.590.50">
    <property type="match status" value="2"/>
</dbReference>
<evidence type="ECO:0000256" key="8">
    <source>
        <dbReference type="ARBA" id="ARBA00030585"/>
    </source>
</evidence>
<sequence>MMNNHPVGFDMTLGTPLSWPRIVEHLQYIKAHGIDQFIALYHRVRGRERDQLRWGDEIKYTIVKFDDEHKKVRVSLRAKDLLDALIASEDVNRSLGEENRSLWRPEFAAYMVEGTPGTPYGGLMSCFNIVEYNMRLRYDDVSALLRPNESLLSISFPALGAPNFTDPPAVPRPTHPDSVGRSVFYPDEAIYSGHPRFHNLVRNIRGRRCEKVAINVPVFRDKNTPSPFIETFEDAEASRAALPDHIYMDHMGFGMGLCCLQMTFHAVNEMEARWLYDQLTSITPIMVALSAATPIFRSYLSDVDSRWPIISASVDDRTPFERGFVPSASDGYSKFNAIPKSRYDSTDCYIYPCSVQYNDIQLQYDEQLYQRLIAGSVDEHLARHIAHMFIRDPLQVFEERIVQDDQKSTEHFETIQSSNWMNMRFKPPPPDEPNIGWRVEFRPTEVQLTHFENAAYCCFLVLLTRVIVSNRLTFLIPISLVTENMQRAVRRDAISTQKLYFRKTLAYLHTPEGKPCPEGRPPAEPEPEPYGNNVAEISIDEIVNGNTDFPGLVPLMLQFLNSADVNAYTRCTINQYLSFIQKRARGEIWTTAKWMREFVHQHQTYEKDSHVPDECIYDMMKKMDSISRGEHCEKLLGDFKKKTEQTELTRLLLSINPKRWICNDIMYDLFRLLDRPQLGLKLALFSPRFNALVNKHFNGKAELTIWRTITICKDNGRSKPELLVHGKSEGFPLPDHLLHNKIRFNDLQIWYIDDSVITFLRANQQIWNRSGTKLELDIEENPQIWDAFAREIWPIFEQNIRHLSFSNGHYLDNLRRRTSPTFFTDLTQLDSIDSEYLLPDSIADDGPNATAGQALSKWLNTPTKDGQPKQLSCYDLSESPNIHWIINFKKVFFDANTSSASYIIRIGFFESTEIEPFEFINERTNEMLTFTAEEDNRWVLKRCQIGETIQWEDKISDNLNNIKFELYDDCIGPLSSPKAGQNNAKDPLEMNAGPSEEQKKK</sequence>
<evidence type="ECO:0000256" key="3">
    <source>
        <dbReference type="ARBA" id="ARBA00012220"/>
    </source>
</evidence>
<dbReference type="SUPFAM" id="SSF55931">
    <property type="entry name" value="Glutamine synthetase/guanido kinase"/>
    <property type="match status" value="1"/>
</dbReference>
<evidence type="ECO:0000256" key="7">
    <source>
        <dbReference type="ARBA" id="ARBA00022840"/>
    </source>
</evidence>
<accession>A0ABD2LDY2</accession>
<dbReference type="GO" id="GO:0004357">
    <property type="term" value="F:glutamate-cysteine ligase activity"/>
    <property type="evidence" value="ECO:0007669"/>
    <property type="project" value="UniProtKB-EC"/>
</dbReference>
<dbReference type="Proteomes" id="UP001620626">
    <property type="component" value="Unassembled WGS sequence"/>
</dbReference>
<feature type="region of interest" description="Disordered" evidence="10">
    <location>
        <begin position="977"/>
        <end position="1001"/>
    </location>
</feature>
<evidence type="ECO:0000256" key="9">
    <source>
        <dbReference type="ARBA" id="ARBA00032122"/>
    </source>
</evidence>
<keyword evidence="6" id="KW-0547">Nucleotide-binding</keyword>
<evidence type="ECO:0000256" key="5">
    <source>
        <dbReference type="ARBA" id="ARBA00022684"/>
    </source>
</evidence>
<gene>
    <name evidence="11" type="ORF">niasHT_010743</name>
</gene>
<evidence type="ECO:0000256" key="6">
    <source>
        <dbReference type="ARBA" id="ARBA00022741"/>
    </source>
</evidence>
<comment type="similarity">
    <text evidence="2">Belongs to the glutamate--cysteine ligase type 3 family.</text>
</comment>
<dbReference type="InterPro" id="IPR014746">
    <property type="entry name" value="Gln_synth/guanido_kin_cat_dom"/>
</dbReference>
<evidence type="ECO:0000256" key="2">
    <source>
        <dbReference type="ARBA" id="ARBA00008100"/>
    </source>
</evidence>
<proteinExistence type="inferred from homology"/>
<dbReference type="AlphaFoldDB" id="A0ABD2LDY2"/>
<keyword evidence="12" id="KW-1185">Reference proteome</keyword>
<dbReference type="GO" id="GO:0005524">
    <property type="term" value="F:ATP binding"/>
    <property type="evidence" value="ECO:0007669"/>
    <property type="project" value="UniProtKB-KW"/>
</dbReference>
<dbReference type="EC" id="6.3.2.2" evidence="3"/>
<comment type="pathway">
    <text evidence="1">Sulfur metabolism; glutathione biosynthesis; glutathione from L-cysteine and L-glutamate: step 1/2.</text>
</comment>
<evidence type="ECO:0000256" key="1">
    <source>
        <dbReference type="ARBA" id="ARBA00005006"/>
    </source>
</evidence>
<dbReference type="InterPro" id="IPR004308">
    <property type="entry name" value="GCS"/>
</dbReference>
<organism evidence="11 12">
    <name type="scientific">Heterodera trifolii</name>
    <dbReference type="NCBI Taxonomy" id="157864"/>
    <lineage>
        <taxon>Eukaryota</taxon>
        <taxon>Metazoa</taxon>
        <taxon>Ecdysozoa</taxon>
        <taxon>Nematoda</taxon>
        <taxon>Chromadorea</taxon>
        <taxon>Rhabditida</taxon>
        <taxon>Tylenchina</taxon>
        <taxon>Tylenchomorpha</taxon>
        <taxon>Tylenchoidea</taxon>
        <taxon>Heteroderidae</taxon>
        <taxon>Heteroderinae</taxon>
        <taxon>Heterodera</taxon>
    </lineage>
</organism>
<dbReference type="GO" id="GO:0006750">
    <property type="term" value="P:glutathione biosynthetic process"/>
    <property type="evidence" value="ECO:0007669"/>
    <property type="project" value="UniProtKB-KW"/>
</dbReference>
<reference evidence="11 12" key="1">
    <citation type="submission" date="2024-10" db="EMBL/GenBank/DDBJ databases">
        <authorList>
            <person name="Kim D."/>
        </authorList>
    </citation>
    <scope>NUCLEOTIDE SEQUENCE [LARGE SCALE GENOMIC DNA]</scope>
    <source>
        <strain evidence="11">BH-2024</strain>
    </source>
</reference>
<keyword evidence="5" id="KW-0317">Glutathione biosynthesis</keyword>
<evidence type="ECO:0000313" key="12">
    <source>
        <dbReference type="Proteomes" id="UP001620626"/>
    </source>
</evidence>
<name>A0ABD2LDY2_9BILA</name>
<dbReference type="Gene3D" id="1.10.8.960">
    <property type="match status" value="1"/>
</dbReference>
<dbReference type="FunFam" id="3.30.590.50:FF:000007">
    <property type="entry name" value="Glutamate--cysteine ligase"/>
    <property type="match status" value="1"/>
</dbReference>